<comment type="subcellular location">
    <subcellularLocation>
        <location evidence="1">Cell membrane</location>
        <topology evidence="1">Peripheral membrane protein</topology>
        <orientation evidence="1">Cytoplasmic side</orientation>
    </subcellularLocation>
</comment>
<dbReference type="PANTHER" id="PTHR38786">
    <property type="entry name" value="FLAGELLAR FLIJ PROTEIN"/>
    <property type="match status" value="1"/>
</dbReference>
<evidence type="ECO:0000256" key="5">
    <source>
        <dbReference type="ARBA" id="ARBA00022475"/>
    </source>
</evidence>
<dbReference type="GO" id="GO:0005886">
    <property type="term" value="C:plasma membrane"/>
    <property type="evidence" value="ECO:0007669"/>
    <property type="project" value="UniProtKB-SubCell"/>
</dbReference>
<dbReference type="InterPro" id="IPR052570">
    <property type="entry name" value="FliJ"/>
</dbReference>
<evidence type="ECO:0000256" key="9">
    <source>
        <dbReference type="ARBA" id="ARBA00023136"/>
    </source>
</evidence>
<feature type="coiled-coil region" evidence="11">
    <location>
        <begin position="31"/>
        <end position="58"/>
    </location>
</feature>
<evidence type="ECO:0000256" key="3">
    <source>
        <dbReference type="ARBA" id="ARBA00020392"/>
    </source>
</evidence>
<dbReference type="Pfam" id="PF02050">
    <property type="entry name" value="FliJ"/>
    <property type="match status" value="1"/>
</dbReference>
<accession>A0A0K6IX65</accession>
<reference evidence="14" key="1">
    <citation type="submission" date="2015-08" db="EMBL/GenBank/DDBJ databases">
        <authorList>
            <person name="Babu N.S."/>
            <person name="Beckwith C.J."/>
            <person name="Beseler K.G."/>
            <person name="Brison A."/>
            <person name="Carone J.V."/>
            <person name="Caskin T.P."/>
            <person name="Diamond M."/>
            <person name="Durham M.E."/>
            <person name="Foxe J.M."/>
            <person name="Go M."/>
            <person name="Henderson B.A."/>
            <person name="Jones I.B."/>
            <person name="McGettigan J.A."/>
            <person name="Micheletti S.J."/>
            <person name="Nasrallah M.E."/>
            <person name="Ortiz D."/>
            <person name="Piller C.R."/>
            <person name="Privatt S.R."/>
            <person name="Schneider S.L."/>
            <person name="Sharp S."/>
            <person name="Smith T.C."/>
            <person name="Stanton J.D."/>
            <person name="Ullery H.E."/>
            <person name="Wilson R.J."/>
            <person name="Serrano M.G."/>
            <person name="Buck G."/>
            <person name="Lee V."/>
            <person name="Wang Y."/>
            <person name="Carvalho R."/>
            <person name="Voegtly L."/>
            <person name="Shi R."/>
            <person name="Duckworth R."/>
            <person name="Johnson A."/>
            <person name="Loviza R."/>
            <person name="Walstead R."/>
            <person name="Shah Z."/>
            <person name="Kiflezghi M."/>
            <person name="Wade K."/>
            <person name="Ball S.L."/>
            <person name="Bradley K.W."/>
            <person name="Asai D.J."/>
            <person name="Bowman C.A."/>
            <person name="Russell D.A."/>
            <person name="Pope W.H."/>
            <person name="Jacobs-Sera D."/>
            <person name="Hendrix R.W."/>
            <person name="Hatfull G.F."/>
        </authorList>
    </citation>
    <scope>NUCLEOTIDE SEQUENCE [LARGE SCALE GENOMIC DNA]</scope>
    <source>
        <strain evidence="14">JCM 19170</strain>
    </source>
</reference>
<organism evidence="13 14">
    <name type="scientific">Tepidiphilus thermophilus</name>
    <dbReference type="NCBI Taxonomy" id="876478"/>
    <lineage>
        <taxon>Bacteria</taxon>
        <taxon>Pseudomonadati</taxon>
        <taxon>Pseudomonadota</taxon>
        <taxon>Hydrogenophilia</taxon>
        <taxon>Hydrogenophilales</taxon>
        <taxon>Hydrogenophilaceae</taxon>
        <taxon>Tepidiphilus</taxon>
    </lineage>
</organism>
<evidence type="ECO:0000256" key="4">
    <source>
        <dbReference type="ARBA" id="ARBA00022448"/>
    </source>
</evidence>
<dbReference type="OrthoDB" id="5298731at2"/>
<evidence type="ECO:0000256" key="10">
    <source>
        <dbReference type="ARBA" id="ARBA00023225"/>
    </source>
</evidence>
<evidence type="ECO:0000256" key="8">
    <source>
        <dbReference type="ARBA" id="ARBA00022927"/>
    </source>
</evidence>
<dbReference type="PANTHER" id="PTHR38786:SF1">
    <property type="entry name" value="FLAGELLAR FLIJ PROTEIN"/>
    <property type="match status" value="1"/>
</dbReference>
<dbReference type="GO" id="GO:0015031">
    <property type="term" value="P:protein transport"/>
    <property type="evidence" value="ECO:0007669"/>
    <property type="project" value="UniProtKB-KW"/>
</dbReference>
<keyword evidence="5" id="KW-1003">Cell membrane</keyword>
<proteinExistence type="inferred from homology"/>
<keyword evidence="13" id="KW-0969">Cilium</keyword>
<evidence type="ECO:0000313" key="13">
    <source>
        <dbReference type="EMBL" id="CUB07716.1"/>
    </source>
</evidence>
<evidence type="ECO:0000256" key="12">
    <source>
        <dbReference type="SAM" id="MobiDB-lite"/>
    </source>
</evidence>
<dbReference type="NCBIfam" id="TIGR02473">
    <property type="entry name" value="flagell_FliJ"/>
    <property type="match status" value="1"/>
</dbReference>
<dbReference type="EMBL" id="CYHH01000011">
    <property type="protein sequence ID" value="CUB07716.1"/>
    <property type="molecule type" value="Genomic_DNA"/>
</dbReference>
<dbReference type="Proteomes" id="UP000182108">
    <property type="component" value="Unassembled WGS sequence"/>
</dbReference>
<keyword evidence="14" id="KW-1185">Reference proteome</keyword>
<dbReference type="InterPro" id="IPR018006">
    <property type="entry name" value="Flag_FliJ_proteobac"/>
</dbReference>
<evidence type="ECO:0000256" key="11">
    <source>
        <dbReference type="SAM" id="Coils"/>
    </source>
</evidence>
<evidence type="ECO:0000256" key="1">
    <source>
        <dbReference type="ARBA" id="ARBA00004413"/>
    </source>
</evidence>
<sequence>MAENRFRLLKELVQREEDEAAERMGACSRRQREAQEKLALLERFRDEYEERLRQALRDDASPELILNHRRFLARLDDALILQREELARCAQRLEEAHRAWQAVRTRRRAFEVLEARADAEALAQAQRLAQKMLDEHASQKHLRRAREEGADER</sequence>
<dbReference type="PRINTS" id="PR01004">
    <property type="entry name" value="FLGFLIJ"/>
</dbReference>
<dbReference type="AlphaFoldDB" id="A0A0K6IX65"/>
<keyword evidence="9" id="KW-0472">Membrane</keyword>
<dbReference type="PIRSF" id="PIRSF019404">
    <property type="entry name" value="FliJ"/>
    <property type="match status" value="1"/>
</dbReference>
<keyword evidence="11" id="KW-0175">Coiled coil</keyword>
<dbReference type="GO" id="GO:0044781">
    <property type="term" value="P:bacterial-type flagellum organization"/>
    <property type="evidence" value="ECO:0007669"/>
    <property type="project" value="UniProtKB-KW"/>
</dbReference>
<feature type="region of interest" description="Disordered" evidence="12">
    <location>
        <begin position="133"/>
        <end position="153"/>
    </location>
</feature>
<dbReference type="InterPro" id="IPR012823">
    <property type="entry name" value="Flagell_FliJ"/>
</dbReference>
<name>A0A0K6IX65_9PROT</name>
<comment type="similarity">
    <text evidence="2">Belongs to the FliJ family.</text>
</comment>
<dbReference type="Gene3D" id="1.10.287.1700">
    <property type="match status" value="1"/>
</dbReference>
<keyword evidence="13" id="KW-0282">Flagellum</keyword>
<evidence type="ECO:0000256" key="7">
    <source>
        <dbReference type="ARBA" id="ARBA00022795"/>
    </source>
</evidence>
<keyword evidence="6" id="KW-0145">Chemotaxis</keyword>
<dbReference type="GO" id="GO:0003774">
    <property type="term" value="F:cytoskeletal motor activity"/>
    <property type="evidence" value="ECO:0007669"/>
    <property type="project" value="InterPro"/>
</dbReference>
<keyword evidence="13" id="KW-0966">Cell projection</keyword>
<keyword evidence="8" id="KW-0653">Protein transport</keyword>
<evidence type="ECO:0000313" key="14">
    <source>
        <dbReference type="Proteomes" id="UP000182108"/>
    </source>
</evidence>
<dbReference type="GO" id="GO:0009288">
    <property type="term" value="C:bacterial-type flagellum"/>
    <property type="evidence" value="ECO:0007669"/>
    <property type="project" value="InterPro"/>
</dbReference>
<keyword evidence="4" id="KW-0813">Transport</keyword>
<dbReference type="RefSeq" id="WP_055423994.1">
    <property type="nucleotide sequence ID" value="NZ_CYHH01000011.1"/>
</dbReference>
<dbReference type="GO" id="GO:0071973">
    <property type="term" value="P:bacterial-type flagellum-dependent cell motility"/>
    <property type="evidence" value="ECO:0007669"/>
    <property type="project" value="InterPro"/>
</dbReference>
<evidence type="ECO:0000256" key="6">
    <source>
        <dbReference type="ARBA" id="ARBA00022500"/>
    </source>
</evidence>
<keyword evidence="10" id="KW-1006">Bacterial flagellum protein export</keyword>
<protein>
    <recommendedName>
        <fullName evidence="3">Flagellar FliJ protein</fullName>
    </recommendedName>
</protein>
<keyword evidence="7" id="KW-1005">Bacterial flagellum biogenesis</keyword>
<gene>
    <name evidence="13" type="ORF">Ga0061068_1116</name>
</gene>
<dbReference type="GO" id="GO:0006935">
    <property type="term" value="P:chemotaxis"/>
    <property type="evidence" value="ECO:0007669"/>
    <property type="project" value="UniProtKB-KW"/>
</dbReference>
<evidence type="ECO:0000256" key="2">
    <source>
        <dbReference type="ARBA" id="ARBA00010004"/>
    </source>
</evidence>
<dbReference type="InterPro" id="IPR053716">
    <property type="entry name" value="Flag_assembly_chemotaxis_eff"/>
</dbReference>